<reference evidence="5" key="1">
    <citation type="submission" date="2017-05" db="EMBL/GenBank/DDBJ databases">
        <authorList>
            <person name="Rodrigo-Torres L."/>
            <person name="Arahal R. D."/>
            <person name="Lucena T."/>
        </authorList>
    </citation>
    <scope>NUCLEOTIDE SEQUENCE [LARGE SCALE GENOMIC DNA]</scope>
    <source>
        <strain evidence="5">CECT 8649</strain>
    </source>
</reference>
<dbReference type="SUPFAM" id="SSF118196">
    <property type="entry name" value="YaeB-like"/>
    <property type="match status" value="1"/>
</dbReference>
<dbReference type="Pfam" id="PF01980">
    <property type="entry name" value="TrmO_N"/>
    <property type="match status" value="1"/>
</dbReference>
<evidence type="ECO:0000313" key="4">
    <source>
        <dbReference type="EMBL" id="SMX27415.1"/>
    </source>
</evidence>
<dbReference type="InterPro" id="IPR036413">
    <property type="entry name" value="YaeB-like_sf"/>
</dbReference>
<dbReference type="Gene3D" id="2.40.30.70">
    <property type="entry name" value="YaeB-like"/>
    <property type="match status" value="1"/>
</dbReference>
<keyword evidence="5" id="KW-1185">Reference proteome</keyword>
<organism evidence="4 5">
    <name type="scientific">Pelagimonas phthalicica</name>
    <dbReference type="NCBI Taxonomy" id="1037362"/>
    <lineage>
        <taxon>Bacteria</taxon>
        <taxon>Pseudomonadati</taxon>
        <taxon>Pseudomonadota</taxon>
        <taxon>Alphaproteobacteria</taxon>
        <taxon>Rhodobacterales</taxon>
        <taxon>Roseobacteraceae</taxon>
        <taxon>Pelagimonas</taxon>
    </lineage>
</organism>
<dbReference type="EMBL" id="FXXP01000001">
    <property type="protein sequence ID" value="SMX27415.1"/>
    <property type="molecule type" value="Genomic_DNA"/>
</dbReference>
<dbReference type="Proteomes" id="UP000225972">
    <property type="component" value="Unassembled WGS sequence"/>
</dbReference>
<accession>A0A238JAH7</accession>
<dbReference type="PROSITE" id="PS51668">
    <property type="entry name" value="TSAA_2"/>
    <property type="match status" value="1"/>
</dbReference>
<dbReference type="OrthoDB" id="9804309at2"/>
<evidence type="ECO:0000259" key="3">
    <source>
        <dbReference type="PROSITE" id="PS51668"/>
    </source>
</evidence>
<dbReference type="CDD" id="cd09281">
    <property type="entry name" value="UPF0066"/>
    <property type="match status" value="1"/>
</dbReference>
<dbReference type="PANTHER" id="PTHR12818">
    <property type="entry name" value="TRNA (ADENINE(37)-N6)-METHYLTRANSFERASE"/>
    <property type="match status" value="1"/>
</dbReference>
<dbReference type="AlphaFoldDB" id="A0A238JAH7"/>
<dbReference type="InterPro" id="IPR036414">
    <property type="entry name" value="YaeB_N_sf"/>
</dbReference>
<evidence type="ECO:0000256" key="2">
    <source>
        <dbReference type="ARBA" id="ARBA00033753"/>
    </source>
</evidence>
<dbReference type="NCBIfam" id="TIGR00104">
    <property type="entry name" value="tRNA_TsaA"/>
    <property type="match status" value="1"/>
</dbReference>
<keyword evidence="1" id="KW-0949">S-adenosyl-L-methionine</keyword>
<comment type="similarity">
    <text evidence="2">Belongs to the tRNA methyltransferase O family.</text>
</comment>
<evidence type="ECO:0000256" key="1">
    <source>
        <dbReference type="ARBA" id="ARBA00022691"/>
    </source>
</evidence>
<gene>
    <name evidence="4" type="ORF">TRP8649_01520</name>
</gene>
<sequence length="156" mass="17236">MTDKYAPRPGETVLDAEVAPDAHVQFIGVIRTPFKTRDDCPRQGRFDGPECRIEVEARFVPALQGLEPGKRLEILYWLHQSRRDLLTQSPKSDGKTRGTFALRSPVRPNPIGTSLVELVAVDGAVLTVRGLDCLDGTPLLDIKPDRCGYSVQAPDK</sequence>
<proteinExistence type="inferred from homology"/>
<name>A0A238JAH7_9RHOB</name>
<dbReference type="InterPro" id="IPR023370">
    <property type="entry name" value="TrmO-like_N"/>
</dbReference>
<dbReference type="InterPro" id="IPR040372">
    <property type="entry name" value="YaeB-like"/>
</dbReference>
<evidence type="ECO:0000313" key="5">
    <source>
        <dbReference type="Proteomes" id="UP000225972"/>
    </source>
</evidence>
<protein>
    <submittedName>
        <fullName evidence="4">S-adenosyl-L-methionine-binding protein</fullName>
    </submittedName>
</protein>
<dbReference type="PANTHER" id="PTHR12818:SF0">
    <property type="entry name" value="TRNA (ADENINE(37)-N6)-METHYLTRANSFERASE"/>
    <property type="match status" value="1"/>
</dbReference>
<dbReference type="RefSeq" id="WP_099243569.1">
    <property type="nucleotide sequence ID" value="NZ_FXXP01000001.1"/>
</dbReference>
<feature type="domain" description="TsaA-like" evidence="3">
    <location>
        <begin position="24"/>
        <end position="154"/>
    </location>
</feature>